<accession>A0ABS1BD75</accession>
<feature type="transmembrane region" description="Helical" evidence="7">
    <location>
        <begin position="267"/>
        <end position="290"/>
    </location>
</feature>
<feature type="transmembrane region" description="Helical" evidence="7">
    <location>
        <begin position="204"/>
        <end position="224"/>
    </location>
</feature>
<keyword evidence="3" id="KW-1003">Cell membrane</keyword>
<protein>
    <submittedName>
        <fullName evidence="10">Sugar ABC transporter permease</fullName>
    </submittedName>
</protein>
<dbReference type="EMBL" id="JAEDAJ010000011">
    <property type="protein sequence ID" value="MBK0332603.1"/>
    <property type="molecule type" value="Genomic_DNA"/>
</dbReference>
<sequence length="353" mass="38285">MTSPSARLDRGEHLDRVESGERLERAESVHSGERADADERVRDAAEPRPARGAERSSRGAPGRERLQLSHVLFALPALGFFAIFALLPLVGVLVLSFTSWNGIGAITFTGLTSWGEVLTRSTTWHGLALVVLMIMATWVLQTPLSILLGTFLAGRQRYRNVLAVLYFLPLLLSSAAIAITFKSLLDPNFGLASGLNMPFLKQNWLGDATLVWIVLLVIIAWQFIPFHTLIYQGAVRQIPQTMYEAAQIDGAGRVRQFFSITLPQLKYTLITSSTLMVVGALTYFDIIFVLTQGGPGSSTRILPLDMYLTGFRGNEMGVASALAVILVVLGLGLALGVQRLGGKDASASQTEGA</sequence>
<dbReference type="Gene3D" id="1.10.3720.10">
    <property type="entry name" value="MetI-like"/>
    <property type="match status" value="1"/>
</dbReference>
<dbReference type="InterPro" id="IPR035906">
    <property type="entry name" value="MetI-like_sf"/>
</dbReference>
<evidence type="ECO:0000313" key="11">
    <source>
        <dbReference type="Proteomes" id="UP000612352"/>
    </source>
</evidence>
<dbReference type="PANTHER" id="PTHR30193">
    <property type="entry name" value="ABC TRANSPORTER PERMEASE PROTEIN"/>
    <property type="match status" value="1"/>
</dbReference>
<comment type="subcellular location">
    <subcellularLocation>
        <location evidence="1 7">Cell membrane</location>
        <topology evidence="1 7">Multi-pass membrane protein</topology>
    </subcellularLocation>
</comment>
<comment type="similarity">
    <text evidence="7">Belongs to the binding-protein-dependent transport system permease family.</text>
</comment>
<dbReference type="SUPFAM" id="SSF161098">
    <property type="entry name" value="MetI-like"/>
    <property type="match status" value="1"/>
</dbReference>
<feature type="transmembrane region" description="Helical" evidence="7">
    <location>
        <begin position="316"/>
        <end position="337"/>
    </location>
</feature>
<dbReference type="PANTHER" id="PTHR30193:SF37">
    <property type="entry name" value="INNER MEMBRANE ABC TRANSPORTER PERMEASE PROTEIN YCJO"/>
    <property type="match status" value="1"/>
</dbReference>
<keyword evidence="5 7" id="KW-1133">Transmembrane helix</keyword>
<reference evidence="10 11" key="1">
    <citation type="submission" date="2020-12" db="EMBL/GenBank/DDBJ databases">
        <title>Brachybacterium sp. MASK1Z-5, whole genome shotgun sequence.</title>
        <authorList>
            <person name="Tuo L."/>
        </authorList>
    </citation>
    <scope>NUCLEOTIDE SEQUENCE [LARGE SCALE GENOMIC DNA]</scope>
    <source>
        <strain evidence="10 11">MASK1Z-5</strain>
    </source>
</reference>
<evidence type="ECO:0000256" key="1">
    <source>
        <dbReference type="ARBA" id="ARBA00004651"/>
    </source>
</evidence>
<feature type="domain" description="ABC transmembrane type-1" evidence="9">
    <location>
        <begin position="127"/>
        <end position="337"/>
    </location>
</feature>
<comment type="caution">
    <text evidence="10">The sequence shown here is derived from an EMBL/GenBank/DDBJ whole genome shotgun (WGS) entry which is preliminary data.</text>
</comment>
<evidence type="ECO:0000256" key="2">
    <source>
        <dbReference type="ARBA" id="ARBA00022448"/>
    </source>
</evidence>
<dbReference type="Pfam" id="PF00528">
    <property type="entry name" value="BPD_transp_1"/>
    <property type="match status" value="1"/>
</dbReference>
<evidence type="ECO:0000256" key="5">
    <source>
        <dbReference type="ARBA" id="ARBA00022989"/>
    </source>
</evidence>
<proteinExistence type="inferred from homology"/>
<dbReference type="Proteomes" id="UP000612352">
    <property type="component" value="Unassembled WGS sequence"/>
</dbReference>
<dbReference type="PROSITE" id="PS50928">
    <property type="entry name" value="ABC_TM1"/>
    <property type="match status" value="1"/>
</dbReference>
<dbReference type="InterPro" id="IPR051393">
    <property type="entry name" value="ABC_transporter_permease"/>
</dbReference>
<evidence type="ECO:0000259" key="9">
    <source>
        <dbReference type="PROSITE" id="PS50928"/>
    </source>
</evidence>
<dbReference type="CDD" id="cd06261">
    <property type="entry name" value="TM_PBP2"/>
    <property type="match status" value="1"/>
</dbReference>
<feature type="region of interest" description="Disordered" evidence="8">
    <location>
        <begin position="1"/>
        <end position="61"/>
    </location>
</feature>
<organism evidence="10 11">
    <name type="scientific">Brachybacterium halotolerans</name>
    <dbReference type="NCBI Taxonomy" id="2795215"/>
    <lineage>
        <taxon>Bacteria</taxon>
        <taxon>Bacillati</taxon>
        <taxon>Actinomycetota</taxon>
        <taxon>Actinomycetes</taxon>
        <taxon>Micrococcales</taxon>
        <taxon>Dermabacteraceae</taxon>
        <taxon>Brachybacterium</taxon>
    </lineage>
</organism>
<name>A0ABS1BD75_9MICO</name>
<feature type="transmembrane region" description="Helical" evidence="7">
    <location>
        <begin position="164"/>
        <end position="184"/>
    </location>
</feature>
<evidence type="ECO:0000256" key="8">
    <source>
        <dbReference type="SAM" id="MobiDB-lite"/>
    </source>
</evidence>
<dbReference type="InterPro" id="IPR000515">
    <property type="entry name" value="MetI-like"/>
</dbReference>
<keyword evidence="4 7" id="KW-0812">Transmembrane</keyword>
<keyword evidence="11" id="KW-1185">Reference proteome</keyword>
<gene>
    <name evidence="10" type="ORF">I8D64_14475</name>
</gene>
<evidence type="ECO:0000256" key="7">
    <source>
        <dbReference type="RuleBase" id="RU363032"/>
    </source>
</evidence>
<feature type="transmembrane region" description="Helical" evidence="7">
    <location>
        <begin position="127"/>
        <end position="152"/>
    </location>
</feature>
<feature type="compositionally biased region" description="Basic and acidic residues" evidence="8">
    <location>
        <begin position="7"/>
        <end position="61"/>
    </location>
</feature>
<feature type="transmembrane region" description="Helical" evidence="7">
    <location>
        <begin position="71"/>
        <end position="95"/>
    </location>
</feature>
<keyword evidence="6 7" id="KW-0472">Membrane</keyword>
<evidence type="ECO:0000313" key="10">
    <source>
        <dbReference type="EMBL" id="MBK0332603.1"/>
    </source>
</evidence>
<evidence type="ECO:0000256" key="4">
    <source>
        <dbReference type="ARBA" id="ARBA00022692"/>
    </source>
</evidence>
<dbReference type="RefSeq" id="WP_200503505.1">
    <property type="nucleotide sequence ID" value="NZ_JAEDAJ010000011.1"/>
</dbReference>
<evidence type="ECO:0000256" key="6">
    <source>
        <dbReference type="ARBA" id="ARBA00023136"/>
    </source>
</evidence>
<evidence type="ECO:0000256" key="3">
    <source>
        <dbReference type="ARBA" id="ARBA00022475"/>
    </source>
</evidence>
<keyword evidence="2 7" id="KW-0813">Transport</keyword>